<comment type="caution">
    <text evidence="7">The sequence shown here is derived from an EMBL/GenBank/DDBJ whole genome shotgun (WGS) entry which is preliminary data.</text>
</comment>
<organism evidence="7 8">
    <name type="scientific">Lapidilactobacillus dextrinicus DSM 20335</name>
    <dbReference type="NCBI Taxonomy" id="1423738"/>
    <lineage>
        <taxon>Bacteria</taxon>
        <taxon>Bacillati</taxon>
        <taxon>Bacillota</taxon>
        <taxon>Bacilli</taxon>
        <taxon>Lactobacillales</taxon>
        <taxon>Lactobacillaceae</taxon>
        <taxon>Lapidilactobacillus</taxon>
    </lineage>
</organism>
<dbReference type="OrthoDB" id="2148705at2"/>
<feature type="compositionally biased region" description="Polar residues" evidence="5">
    <location>
        <begin position="66"/>
        <end position="75"/>
    </location>
</feature>
<evidence type="ECO:0000313" key="7">
    <source>
        <dbReference type="EMBL" id="KRM78186.1"/>
    </source>
</evidence>
<proteinExistence type="predicted"/>
<evidence type="ECO:0000256" key="4">
    <source>
        <dbReference type="ARBA" id="ARBA00022833"/>
    </source>
</evidence>
<dbReference type="PATRIC" id="fig|1423738.3.peg.1224"/>
<dbReference type="SMART" id="SM00235">
    <property type="entry name" value="ZnMc"/>
    <property type="match status" value="1"/>
</dbReference>
<accession>A0A0R2BGC8</accession>
<dbReference type="GO" id="GO:0008270">
    <property type="term" value="F:zinc ion binding"/>
    <property type="evidence" value="ECO:0007669"/>
    <property type="project" value="InterPro"/>
</dbReference>
<dbReference type="InterPro" id="IPR001818">
    <property type="entry name" value="Pept_M10_metallopeptidase"/>
</dbReference>
<keyword evidence="8" id="KW-1185">Reference proteome</keyword>
<dbReference type="InterPro" id="IPR024079">
    <property type="entry name" value="MetalloPept_cat_dom_sf"/>
</dbReference>
<dbReference type="Gene3D" id="3.40.390.10">
    <property type="entry name" value="Collagenase (Catalytic Domain)"/>
    <property type="match status" value="1"/>
</dbReference>
<dbReference type="AlphaFoldDB" id="A0A0R2BGC8"/>
<dbReference type="GO" id="GO:0004222">
    <property type="term" value="F:metalloendopeptidase activity"/>
    <property type="evidence" value="ECO:0007669"/>
    <property type="project" value="InterPro"/>
</dbReference>
<keyword evidence="3" id="KW-0378">Hydrolase</keyword>
<protein>
    <submittedName>
        <fullName evidence="7">Zn-dependent protease</fullName>
    </submittedName>
</protein>
<dbReference type="InterPro" id="IPR006026">
    <property type="entry name" value="Peptidase_Metallo"/>
</dbReference>
<dbReference type="Pfam" id="PF00413">
    <property type="entry name" value="Peptidase_M10"/>
    <property type="match status" value="1"/>
</dbReference>
<sequence>MLLKFKSGVALVILIAGGYYLYHQSTEPQAEVNVPTSQAAQTTLQQVQAGALTLKDKLASMLDWSQPEQATSSKPASQDASTKSTTSTSSDTNQTSSSSVAEKNSDSTTTPIESIVKGQPLANTYTYSFSNETSSQVRQVFLEAVAAYNQTDIVKLTPGTQTEDHNHITFSVYEKTMDNPSTLELGVGGPKIIQKYSLFQSQSVNHATANINITYQVAIAKSVAMHELGHALGLDHSQQLSSIMYPVDQGMTSLSTADLTSLQEIY</sequence>
<reference evidence="7 8" key="1">
    <citation type="journal article" date="2015" name="Genome Announc.">
        <title>Expanding the biotechnology potential of lactobacilli through comparative genomics of 213 strains and associated genera.</title>
        <authorList>
            <person name="Sun Z."/>
            <person name="Harris H.M."/>
            <person name="McCann A."/>
            <person name="Guo C."/>
            <person name="Argimon S."/>
            <person name="Zhang W."/>
            <person name="Yang X."/>
            <person name="Jeffery I.B."/>
            <person name="Cooney J.C."/>
            <person name="Kagawa T.F."/>
            <person name="Liu W."/>
            <person name="Song Y."/>
            <person name="Salvetti E."/>
            <person name="Wrobel A."/>
            <person name="Rasinkangas P."/>
            <person name="Parkhill J."/>
            <person name="Rea M.C."/>
            <person name="O'Sullivan O."/>
            <person name="Ritari J."/>
            <person name="Douillard F.P."/>
            <person name="Paul Ross R."/>
            <person name="Yang R."/>
            <person name="Briner A.E."/>
            <person name="Felis G.E."/>
            <person name="de Vos W.M."/>
            <person name="Barrangou R."/>
            <person name="Klaenhammer T.R."/>
            <person name="Caufield P.W."/>
            <person name="Cui Y."/>
            <person name="Zhang H."/>
            <person name="O'Toole P.W."/>
        </authorList>
    </citation>
    <scope>NUCLEOTIDE SEQUENCE [LARGE SCALE GENOMIC DNA]</scope>
    <source>
        <strain evidence="7 8">DSM 20335</strain>
    </source>
</reference>
<feature type="compositionally biased region" description="Low complexity" evidence="5">
    <location>
        <begin position="76"/>
        <end position="99"/>
    </location>
</feature>
<dbReference type="Proteomes" id="UP000051813">
    <property type="component" value="Unassembled WGS sequence"/>
</dbReference>
<evidence type="ECO:0000256" key="3">
    <source>
        <dbReference type="ARBA" id="ARBA00022801"/>
    </source>
</evidence>
<evidence type="ECO:0000256" key="1">
    <source>
        <dbReference type="ARBA" id="ARBA00022670"/>
    </source>
</evidence>
<dbReference type="EMBL" id="AYYK01000025">
    <property type="protein sequence ID" value="KRM78186.1"/>
    <property type="molecule type" value="Genomic_DNA"/>
</dbReference>
<evidence type="ECO:0000256" key="5">
    <source>
        <dbReference type="SAM" id="MobiDB-lite"/>
    </source>
</evidence>
<feature type="compositionally biased region" description="Polar residues" evidence="5">
    <location>
        <begin position="100"/>
        <end position="112"/>
    </location>
</feature>
<keyword evidence="2" id="KW-0479">Metal-binding</keyword>
<dbReference type="STRING" id="1423738.FC84_GL001208"/>
<evidence type="ECO:0000313" key="8">
    <source>
        <dbReference type="Proteomes" id="UP000051813"/>
    </source>
</evidence>
<gene>
    <name evidence="7" type="ORF">FC84_GL001208</name>
</gene>
<dbReference type="CDD" id="cd04268">
    <property type="entry name" value="ZnMc_MMP_like"/>
    <property type="match status" value="1"/>
</dbReference>
<dbReference type="GO" id="GO:0031012">
    <property type="term" value="C:extracellular matrix"/>
    <property type="evidence" value="ECO:0007669"/>
    <property type="project" value="InterPro"/>
</dbReference>
<name>A0A0R2BGC8_9LACO</name>
<evidence type="ECO:0000256" key="2">
    <source>
        <dbReference type="ARBA" id="ARBA00022723"/>
    </source>
</evidence>
<evidence type="ECO:0000259" key="6">
    <source>
        <dbReference type="SMART" id="SM00235"/>
    </source>
</evidence>
<dbReference type="GO" id="GO:0006508">
    <property type="term" value="P:proteolysis"/>
    <property type="evidence" value="ECO:0007669"/>
    <property type="project" value="UniProtKB-KW"/>
</dbReference>
<dbReference type="SUPFAM" id="SSF55486">
    <property type="entry name" value="Metalloproteases ('zincins'), catalytic domain"/>
    <property type="match status" value="1"/>
</dbReference>
<dbReference type="PANTHER" id="PTHR10201">
    <property type="entry name" value="MATRIX METALLOPROTEINASE"/>
    <property type="match status" value="1"/>
</dbReference>
<keyword evidence="1 7" id="KW-0645">Protease</keyword>
<feature type="domain" description="Peptidase metallopeptidase" evidence="6">
    <location>
        <begin position="118"/>
        <end position="266"/>
    </location>
</feature>
<feature type="region of interest" description="Disordered" evidence="5">
    <location>
        <begin position="65"/>
        <end position="115"/>
    </location>
</feature>
<keyword evidence="4" id="KW-0862">Zinc</keyword>